<dbReference type="PROSITE" id="PS50893">
    <property type="entry name" value="ABC_TRANSPORTER_2"/>
    <property type="match status" value="1"/>
</dbReference>
<evidence type="ECO:0000313" key="6">
    <source>
        <dbReference type="EMBL" id="REK71471.1"/>
    </source>
</evidence>
<dbReference type="InterPro" id="IPR003593">
    <property type="entry name" value="AAA+_ATPase"/>
</dbReference>
<organism evidence="6 7">
    <name type="scientific">Paenibacillus paeoniae</name>
    <dbReference type="NCBI Taxonomy" id="2292705"/>
    <lineage>
        <taxon>Bacteria</taxon>
        <taxon>Bacillati</taxon>
        <taxon>Bacillota</taxon>
        <taxon>Bacilli</taxon>
        <taxon>Bacillales</taxon>
        <taxon>Paenibacillaceae</taxon>
        <taxon>Paenibacillus</taxon>
    </lineage>
</organism>
<keyword evidence="3" id="KW-0547">Nucleotide-binding</keyword>
<dbReference type="InterPro" id="IPR003439">
    <property type="entry name" value="ABC_transporter-like_ATP-bd"/>
</dbReference>
<dbReference type="GO" id="GO:0016887">
    <property type="term" value="F:ATP hydrolysis activity"/>
    <property type="evidence" value="ECO:0007669"/>
    <property type="project" value="InterPro"/>
</dbReference>
<dbReference type="InterPro" id="IPR050763">
    <property type="entry name" value="ABC_transporter_ATP-binding"/>
</dbReference>
<dbReference type="Proteomes" id="UP000261905">
    <property type="component" value="Unassembled WGS sequence"/>
</dbReference>
<accession>A0A371P6A0</accession>
<dbReference type="PANTHER" id="PTHR42711">
    <property type="entry name" value="ABC TRANSPORTER ATP-BINDING PROTEIN"/>
    <property type="match status" value="1"/>
</dbReference>
<evidence type="ECO:0000256" key="3">
    <source>
        <dbReference type="ARBA" id="ARBA00022741"/>
    </source>
</evidence>
<dbReference type="Gene3D" id="3.40.50.300">
    <property type="entry name" value="P-loop containing nucleotide triphosphate hydrolases"/>
    <property type="match status" value="1"/>
</dbReference>
<keyword evidence="2" id="KW-0813">Transport</keyword>
<keyword evidence="7" id="KW-1185">Reference proteome</keyword>
<name>A0A371P6A0_9BACL</name>
<dbReference type="GO" id="GO:0005524">
    <property type="term" value="F:ATP binding"/>
    <property type="evidence" value="ECO:0007669"/>
    <property type="project" value="UniProtKB-KW"/>
</dbReference>
<proteinExistence type="inferred from homology"/>
<dbReference type="AlphaFoldDB" id="A0A371P6A0"/>
<sequence>MDKQAIIQVDTVSKHYGTNNAIKQVSFQVKKGEIFGLIGKTGAGKTTLLELLSGNQILDEGAVKVMGFDMGTEGDKLKEHINIFSQSTSLVDRLTVREALDMFQGFYHQKNNVDGILKQFGLTAYEDKVVRRLSGGLRQRTTLAIAVVNDPSIVFLDEPTTGLDAQAKKEYWAILAALKLQGKTIVIVSHDMTEIQYHCDRVGVMREGSLVACDSPTKLIAELPGGGLTMEAVYMHYAVSNAGGVGV</sequence>
<dbReference type="SUPFAM" id="SSF52540">
    <property type="entry name" value="P-loop containing nucleoside triphosphate hydrolases"/>
    <property type="match status" value="1"/>
</dbReference>
<dbReference type="SMART" id="SM00382">
    <property type="entry name" value="AAA"/>
    <property type="match status" value="1"/>
</dbReference>
<evidence type="ECO:0000313" key="7">
    <source>
        <dbReference type="Proteomes" id="UP000261905"/>
    </source>
</evidence>
<evidence type="ECO:0000256" key="4">
    <source>
        <dbReference type="ARBA" id="ARBA00022840"/>
    </source>
</evidence>
<gene>
    <name evidence="6" type="ORF">DX130_20945</name>
</gene>
<comment type="caution">
    <text evidence="6">The sequence shown here is derived from an EMBL/GenBank/DDBJ whole genome shotgun (WGS) entry which is preliminary data.</text>
</comment>
<comment type="similarity">
    <text evidence="1">Belongs to the ABC transporter superfamily.</text>
</comment>
<dbReference type="OrthoDB" id="9804819at2"/>
<dbReference type="CDD" id="cd03230">
    <property type="entry name" value="ABC_DR_subfamily_A"/>
    <property type="match status" value="1"/>
</dbReference>
<dbReference type="Pfam" id="PF00005">
    <property type="entry name" value="ABC_tran"/>
    <property type="match status" value="1"/>
</dbReference>
<keyword evidence="4 6" id="KW-0067">ATP-binding</keyword>
<protein>
    <submittedName>
        <fullName evidence="6">ABC transporter ATP-binding protein</fullName>
    </submittedName>
</protein>
<dbReference type="PANTHER" id="PTHR42711:SF5">
    <property type="entry name" value="ABC TRANSPORTER ATP-BINDING PROTEIN NATA"/>
    <property type="match status" value="1"/>
</dbReference>
<feature type="domain" description="ABC transporter" evidence="5">
    <location>
        <begin position="7"/>
        <end position="232"/>
    </location>
</feature>
<dbReference type="RefSeq" id="WP_116048711.1">
    <property type="nucleotide sequence ID" value="NZ_QUBQ01000005.1"/>
</dbReference>
<evidence type="ECO:0000259" key="5">
    <source>
        <dbReference type="PROSITE" id="PS50893"/>
    </source>
</evidence>
<evidence type="ECO:0000256" key="2">
    <source>
        <dbReference type="ARBA" id="ARBA00022448"/>
    </source>
</evidence>
<evidence type="ECO:0000256" key="1">
    <source>
        <dbReference type="ARBA" id="ARBA00005417"/>
    </source>
</evidence>
<reference evidence="6 7" key="1">
    <citation type="submission" date="2018-08" db="EMBL/GenBank/DDBJ databases">
        <title>Paenibacillus sp. M4BSY-1, whole genome shotgun sequence.</title>
        <authorList>
            <person name="Tuo L."/>
        </authorList>
    </citation>
    <scope>NUCLEOTIDE SEQUENCE [LARGE SCALE GENOMIC DNA]</scope>
    <source>
        <strain evidence="6 7">M4BSY-1</strain>
    </source>
</reference>
<dbReference type="EMBL" id="QUBQ01000005">
    <property type="protein sequence ID" value="REK71471.1"/>
    <property type="molecule type" value="Genomic_DNA"/>
</dbReference>
<dbReference type="InterPro" id="IPR027417">
    <property type="entry name" value="P-loop_NTPase"/>
</dbReference>